<dbReference type="AlphaFoldDB" id="A0A5P3AAH4"/>
<dbReference type="OrthoDB" id="99887at2"/>
<reference evidence="1 2" key="1">
    <citation type="submission" date="2018-08" db="EMBL/GenBank/DDBJ databases">
        <title>Genetic Globetrotter - A new plasmid hitch-hiking vast phylogenetic and geographic distances.</title>
        <authorList>
            <person name="Vollmers J."/>
            <person name="Petersen J."/>
        </authorList>
    </citation>
    <scope>NUCLEOTIDE SEQUENCE [LARGE SCALE GENOMIC DNA]</scope>
    <source>
        <strain evidence="1 2">DSM 26383</strain>
    </source>
</reference>
<evidence type="ECO:0000313" key="2">
    <source>
        <dbReference type="Proteomes" id="UP000325785"/>
    </source>
</evidence>
<proteinExistence type="predicted"/>
<name>A0A5P3AAH4_9RHOB</name>
<protein>
    <submittedName>
        <fullName evidence="1">Uncharacterized protein</fullName>
    </submittedName>
</protein>
<dbReference type="EMBL" id="CP031598">
    <property type="protein sequence ID" value="QEW25794.1"/>
    <property type="molecule type" value="Genomic_DNA"/>
</dbReference>
<evidence type="ECO:0000313" key="1">
    <source>
        <dbReference type="EMBL" id="QEW25794.1"/>
    </source>
</evidence>
<dbReference type="Proteomes" id="UP000325785">
    <property type="component" value="Chromosome"/>
</dbReference>
<gene>
    <name evidence="1" type="ORF">RIdsm_01583</name>
</gene>
<accession>A0A5P3AAH4</accession>
<sequence length="896" mass="99103">MTRQGETVLDQEDSVSFRVIGVESAAERDGLDWGIALLADRLGTCGAALRQAAAPGAGGRDHLDLALGAGAEITRIAAACDVTLPEGVESFAIFRNGREAQAPLCLYGADLRGLIYAITELADRLRTMPTPEQAFDIPLPLVGEPATRVRSLSKCFSSEVEDLPWFRDRDGWQAYLDELVTHRFNRLTLTLGMHYNYPYGNEFLSDVYLHFAYPFLVDVPGHGVTITNLPEAERRENLDTLKFIAREAARRGLEFQLALWTQNYDFDHYPGARHQVQGLGPDNLAAYCRDALALILAEVPEISGLTLRVHVESGIPEGDYAFWKTYFGAVTGAGRTLRLDLHAKGIDETLIGMALETRMPVTVSPKYTLEHMGLAYHQASIRPLELDLEGGKKSARKTLYSGDDAHRFDGLWKFSEGSRKFMRYSYGDLLTAGRPYDLMFRIWPGTQRVLLWGDPVLAAAFGANGSFSGAAGIELCDPLSFKGRMGAAQDKDRIGYNKPYFPRSRDWEKFTYTYRVWGRSLYDPRADGQAFERGMAAKYGPAAPHCATALASASRIMPLIAHAHAPTASNNSYWPEMYENMSILHDAPPLPYGYELPVGSRFGTVGATDPQMFLSPAGFARALRDGAPIRKLAPLTWANWLEQFADTAEAAMARALDRTGEESTALYLLRVDVTIMAGIGRFFAEKIRAATLWEYYLLSGAAGVGREALRCYRAARAAWAVAAEISCEVYLEDIAFGPLRWLRGRWDDRLPAIDADIEDMAARLAADGAGEGTRQDALAVARILHWSAAQIMPCQHVPRPEVTRGEPVRITCTPFGASRRDVRLLFRQTLQTAPWQEAPMTWAGGACHATIPGEYTDSPYAILYYFEIACDGVSSFFPGLGEDVSSTPYFHIKTRN</sequence>
<organism evidence="1 2">
    <name type="scientific">Roseovarius indicus</name>
    <dbReference type="NCBI Taxonomy" id="540747"/>
    <lineage>
        <taxon>Bacteria</taxon>
        <taxon>Pseudomonadati</taxon>
        <taxon>Pseudomonadota</taxon>
        <taxon>Alphaproteobacteria</taxon>
        <taxon>Rhodobacterales</taxon>
        <taxon>Roseobacteraceae</taxon>
        <taxon>Roseovarius</taxon>
    </lineage>
</organism>
<dbReference type="KEGG" id="rid:RIdsm_01583"/>
<dbReference type="RefSeq" id="WP_143100576.1">
    <property type="nucleotide sequence ID" value="NZ_CP031598.1"/>
</dbReference>